<keyword evidence="1" id="KW-0597">Phosphoprotein</keyword>
<dbReference type="InterPro" id="IPR013083">
    <property type="entry name" value="Znf_RING/FYVE/PHD"/>
</dbReference>
<dbReference type="OrthoDB" id="9049620at2759"/>
<dbReference type="Pfam" id="PF00643">
    <property type="entry name" value="zf-B_box"/>
    <property type="match status" value="1"/>
</dbReference>
<dbReference type="PANTHER" id="PTHR25462:SF296">
    <property type="entry name" value="MEIOTIC P26, ISOFORM F"/>
    <property type="match status" value="1"/>
</dbReference>
<dbReference type="PROSITE" id="PS50089">
    <property type="entry name" value="ZF_RING_2"/>
    <property type="match status" value="1"/>
</dbReference>
<dbReference type="InterPro" id="IPR017907">
    <property type="entry name" value="Znf_RING_CS"/>
</dbReference>
<evidence type="ECO:0000313" key="10">
    <source>
        <dbReference type="Proteomes" id="UP000887568"/>
    </source>
</evidence>
<evidence type="ECO:0000256" key="6">
    <source>
        <dbReference type="SAM" id="Coils"/>
    </source>
</evidence>
<dbReference type="SUPFAM" id="SSF57845">
    <property type="entry name" value="B-box zinc-binding domain"/>
    <property type="match status" value="1"/>
</dbReference>
<keyword evidence="3 5" id="KW-0863">Zinc-finger</keyword>
<feature type="domain" description="B box-type" evidence="8">
    <location>
        <begin position="99"/>
        <end position="142"/>
    </location>
</feature>
<evidence type="ECO:0000256" key="1">
    <source>
        <dbReference type="ARBA" id="ARBA00022553"/>
    </source>
</evidence>
<name>A0A914AGF3_PATMI</name>
<protein>
    <submittedName>
        <fullName evidence="9">Uncharacterized protein</fullName>
    </submittedName>
</protein>
<dbReference type="InterPro" id="IPR000315">
    <property type="entry name" value="Znf_B-box"/>
</dbReference>
<accession>A0A914AGF3</accession>
<dbReference type="SUPFAM" id="SSF57850">
    <property type="entry name" value="RING/U-box"/>
    <property type="match status" value="1"/>
</dbReference>
<keyword evidence="2" id="KW-0479">Metal-binding</keyword>
<dbReference type="InterPro" id="IPR027370">
    <property type="entry name" value="Znf-RING_euk"/>
</dbReference>
<dbReference type="OMA" id="EESATMC"/>
<dbReference type="SMART" id="SM00336">
    <property type="entry name" value="BBOX"/>
    <property type="match status" value="1"/>
</dbReference>
<feature type="domain" description="RING-type" evidence="7">
    <location>
        <begin position="21"/>
        <end position="63"/>
    </location>
</feature>
<dbReference type="GeneID" id="119732953"/>
<evidence type="ECO:0000259" key="8">
    <source>
        <dbReference type="PROSITE" id="PS50119"/>
    </source>
</evidence>
<evidence type="ECO:0000256" key="3">
    <source>
        <dbReference type="ARBA" id="ARBA00022771"/>
    </source>
</evidence>
<dbReference type="Gene3D" id="3.30.40.10">
    <property type="entry name" value="Zinc/RING finger domain, C3HC4 (zinc finger)"/>
    <property type="match status" value="1"/>
</dbReference>
<evidence type="ECO:0000256" key="5">
    <source>
        <dbReference type="PROSITE-ProRule" id="PRU00024"/>
    </source>
</evidence>
<reference evidence="9" key="1">
    <citation type="submission" date="2022-11" db="UniProtKB">
        <authorList>
            <consortium name="EnsemblMetazoa"/>
        </authorList>
    </citation>
    <scope>IDENTIFICATION</scope>
</reference>
<dbReference type="RefSeq" id="XP_038062464.1">
    <property type="nucleotide sequence ID" value="XM_038206536.1"/>
</dbReference>
<dbReference type="PROSITE" id="PS50119">
    <property type="entry name" value="ZF_BBOX"/>
    <property type="match status" value="1"/>
</dbReference>
<evidence type="ECO:0000313" key="9">
    <source>
        <dbReference type="EnsemblMetazoa" id="XP_038062464.1"/>
    </source>
</evidence>
<dbReference type="Pfam" id="PF13445">
    <property type="entry name" value="zf-RING_UBOX"/>
    <property type="match status" value="1"/>
</dbReference>
<evidence type="ECO:0000259" key="7">
    <source>
        <dbReference type="PROSITE" id="PS50089"/>
    </source>
</evidence>
<dbReference type="Gene3D" id="2.120.10.30">
    <property type="entry name" value="TolB, C-terminal domain"/>
    <property type="match status" value="1"/>
</dbReference>
<keyword evidence="10" id="KW-1185">Reference proteome</keyword>
<evidence type="ECO:0000256" key="2">
    <source>
        <dbReference type="ARBA" id="ARBA00022723"/>
    </source>
</evidence>
<dbReference type="PROSITE" id="PS00518">
    <property type="entry name" value="ZF_RING_1"/>
    <property type="match status" value="1"/>
</dbReference>
<dbReference type="GO" id="GO:0008270">
    <property type="term" value="F:zinc ion binding"/>
    <property type="evidence" value="ECO:0007669"/>
    <property type="project" value="UniProtKB-KW"/>
</dbReference>
<dbReference type="SMART" id="SM00184">
    <property type="entry name" value="RING"/>
    <property type="match status" value="1"/>
</dbReference>
<dbReference type="InterPro" id="IPR001841">
    <property type="entry name" value="Znf_RING"/>
</dbReference>
<dbReference type="Gene3D" id="3.30.160.60">
    <property type="entry name" value="Classic Zinc Finger"/>
    <property type="match status" value="1"/>
</dbReference>
<sequence length="378" mass="42914">MAAKETPNATLQKMHRSYLECSICRGTFQEPKALKCLHTFCRGCLQWYCDAKGTTTITCPVCRQNTVLPQTGVNGLQANFFLTSLAGDIKELETKLEYNSERSCPKHKGMIPQFYCETCQKLACRKCLPKDHRKKDHQVIVASLASVKYKQALQQYFVAFKENIKMLEQDLIKVTEAKQELDSHVTGSVRKVWSRAAELIAEVKAKEKQLVAMIRRLEQVERSRLEEQEDKIREMLQPRVQLLAKAKDLANNSEVTDFIFLYPVLRHDLETLSLSFPRVTEQVILPVFQESQDRAVISLGEVVMEGSWKLCRTFDNLGSGQGKFKAARGIAAAEPDEIAVADWFNGQVVIFDTQGQFKDSIAVLASKSYKVDFNLFTL</sequence>
<dbReference type="EnsemblMetazoa" id="XM_038206536.1">
    <property type="protein sequence ID" value="XP_038062464.1"/>
    <property type="gene ID" value="LOC119732953"/>
</dbReference>
<evidence type="ECO:0000256" key="4">
    <source>
        <dbReference type="ARBA" id="ARBA00022833"/>
    </source>
</evidence>
<organism evidence="9 10">
    <name type="scientific">Patiria miniata</name>
    <name type="common">Bat star</name>
    <name type="synonym">Asterina miniata</name>
    <dbReference type="NCBI Taxonomy" id="46514"/>
    <lineage>
        <taxon>Eukaryota</taxon>
        <taxon>Metazoa</taxon>
        <taxon>Echinodermata</taxon>
        <taxon>Eleutherozoa</taxon>
        <taxon>Asterozoa</taxon>
        <taxon>Asteroidea</taxon>
        <taxon>Valvatacea</taxon>
        <taxon>Valvatida</taxon>
        <taxon>Asterinidae</taxon>
        <taxon>Patiria</taxon>
    </lineage>
</organism>
<dbReference type="InterPro" id="IPR047153">
    <property type="entry name" value="TRIM45/56/19-like"/>
</dbReference>
<dbReference type="InterPro" id="IPR011042">
    <property type="entry name" value="6-blade_b-propeller_TolB-like"/>
</dbReference>
<dbReference type="AlphaFoldDB" id="A0A914AGF3"/>
<keyword evidence="4" id="KW-0862">Zinc</keyword>
<keyword evidence="6" id="KW-0175">Coiled coil</keyword>
<dbReference type="Proteomes" id="UP000887568">
    <property type="component" value="Unplaced"/>
</dbReference>
<dbReference type="PANTHER" id="PTHR25462">
    <property type="entry name" value="BONUS, ISOFORM C-RELATED"/>
    <property type="match status" value="1"/>
</dbReference>
<proteinExistence type="predicted"/>
<feature type="coiled-coil region" evidence="6">
    <location>
        <begin position="196"/>
        <end position="223"/>
    </location>
</feature>